<organism evidence="2 3">
    <name type="scientific">Exophiala xenobiotica</name>
    <dbReference type="NCBI Taxonomy" id="348802"/>
    <lineage>
        <taxon>Eukaryota</taxon>
        <taxon>Fungi</taxon>
        <taxon>Dikarya</taxon>
        <taxon>Ascomycota</taxon>
        <taxon>Pezizomycotina</taxon>
        <taxon>Eurotiomycetes</taxon>
        <taxon>Chaetothyriomycetidae</taxon>
        <taxon>Chaetothyriales</taxon>
        <taxon>Herpotrichiellaceae</taxon>
        <taxon>Exophiala</taxon>
    </lineage>
</organism>
<dbReference type="PANTHER" id="PTHR28180:SF2">
    <property type="entry name" value="PEROXISOMAL PROTEIN 2"/>
    <property type="match status" value="1"/>
</dbReference>
<reference evidence="2 3" key="1">
    <citation type="submission" date="2015-01" db="EMBL/GenBank/DDBJ databases">
        <title>The Genome Sequence of Exophiala xenobiotica CBS118157.</title>
        <authorList>
            <consortium name="The Broad Institute Genomics Platform"/>
            <person name="Cuomo C."/>
            <person name="de Hoog S."/>
            <person name="Gorbushina A."/>
            <person name="Stielow B."/>
            <person name="Teixiera M."/>
            <person name="Abouelleil A."/>
            <person name="Chapman S.B."/>
            <person name="Priest M."/>
            <person name="Young S.K."/>
            <person name="Wortman J."/>
            <person name="Nusbaum C."/>
            <person name="Birren B."/>
        </authorList>
    </citation>
    <scope>NUCLEOTIDE SEQUENCE [LARGE SCALE GENOMIC DNA]</scope>
    <source>
        <strain evidence="2 3">CBS 118157</strain>
    </source>
</reference>
<name>A0A0D2BWN0_9EURO</name>
<protein>
    <recommendedName>
        <fullName evidence="4">Carboxymuconolactone decarboxylase-like domain-containing protein</fullName>
    </recommendedName>
</protein>
<dbReference type="InterPro" id="IPR052999">
    <property type="entry name" value="PTS1_Protein"/>
</dbReference>
<accession>A0A0D2BWN0</accession>
<proteinExistence type="predicted"/>
<keyword evidence="3" id="KW-1185">Reference proteome</keyword>
<evidence type="ECO:0000313" key="2">
    <source>
        <dbReference type="EMBL" id="KIW56851.1"/>
    </source>
</evidence>
<gene>
    <name evidence="2" type="ORF">PV05_05472</name>
</gene>
<dbReference type="SUPFAM" id="SSF69118">
    <property type="entry name" value="AhpD-like"/>
    <property type="match status" value="1"/>
</dbReference>
<dbReference type="Proteomes" id="UP000054342">
    <property type="component" value="Unassembled WGS sequence"/>
</dbReference>
<evidence type="ECO:0008006" key="4">
    <source>
        <dbReference type="Google" id="ProtNLM"/>
    </source>
</evidence>
<sequence>MESIPTSGTQTPASTMSSTTDETSASSVSEKEAATIHTVRKLDFSSLQDLFPLAQSSAEHPEPSSLWYILTTAVLLSFHKERLTGALWTYLATNTESPQTEEQLLGIARRIRESCLKASTLVGFPRAINALFSLQTSITTTHPSLSSTLATDTSLRAPLDPTAKYERGMSFFRQIYTKHTTRVLSAMDSTSGGDLTHFAINCIYGELLSEHTIIGAQETGLLEFVCCLADGCGPQAKGHFFGSLNLGASHETLRATVRLTEEIAQQLGLACPWKDVDVCDDFTFLDRIMLVSA</sequence>
<dbReference type="EMBL" id="KN847319">
    <property type="protein sequence ID" value="KIW56851.1"/>
    <property type="molecule type" value="Genomic_DNA"/>
</dbReference>
<dbReference type="PANTHER" id="PTHR28180">
    <property type="entry name" value="CONSERVED MITOCHONDRIAL PROTEIN-RELATED"/>
    <property type="match status" value="1"/>
</dbReference>
<dbReference type="GeneID" id="25327380"/>
<feature type="compositionally biased region" description="Polar residues" evidence="1">
    <location>
        <begin position="1"/>
        <end position="28"/>
    </location>
</feature>
<evidence type="ECO:0000256" key="1">
    <source>
        <dbReference type="SAM" id="MobiDB-lite"/>
    </source>
</evidence>
<evidence type="ECO:0000313" key="3">
    <source>
        <dbReference type="Proteomes" id="UP000054342"/>
    </source>
</evidence>
<dbReference type="Gene3D" id="1.20.1290.10">
    <property type="entry name" value="AhpD-like"/>
    <property type="match status" value="1"/>
</dbReference>
<feature type="region of interest" description="Disordered" evidence="1">
    <location>
        <begin position="1"/>
        <end position="31"/>
    </location>
</feature>
<dbReference type="RefSeq" id="XP_013317435.1">
    <property type="nucleotide sequence ID" value="XM_013461981.1"/>
</dbReference>
<dbReference type="STRING" id="348802.A0A0D2BWN0"/>
<dbReference type="AlphaFoldDB" id="A0A0D2BWN0"/>
<dbReference type="OrthoDB" id="5537330at2759"/>
<dbReference type="InterPro" id="IPR029032">
    <property type="entry name" value="AhpD-like"/>
</dbReference>